<name>A0A6C0JEV1_9ZZZZ</name>
<organism evidence="1">
    <name type="scientific">viral metagenome</name>
    <dbReference type="NCBI Taxonomy" id="1070528"/>
    <lineage>
        <taxon>unclassified sequences</taxon>
        <taxon>metagenomes</taxon>
        <taxon>organismal metagenomes</taxon>
    </lineage>
</organism>
<protein>
    <submittedName>
        <fullName evidence="1">Uncharacterized protein</fullName>
    </submittedName>
</protein>
<accession>A0A6C0JEV1</accession>
<dbReference type="EMBL" id="MN740396">
    <property type="protein sequence ID" value="QHU04385.1"/>
    <property type="molecule type" value="Genomic_DNA"/>
</dbReference>
<evidence type="ECO:0000313" key="1">
    <source>
        <dbReference type="EMBL" id="QHU04385.1"/>
    </source>
</evidence>
<sequence length="69" mass="8174">MEDNKTVYFKTDDNRIINENCIRWVKKMSDCLEVCIKISGCNLYDNGDTHKICKLNNPDSYNKLNKHFE</sequence>
<proteinExistence type="predicted"/>
<dbReference type="AlphaFoldDB" id="A0A6C0JEV1"/>
<reference evidence="1" key="1">
    <citation type="journal article" date="2020" name="Nature">
        <title>Giant virus diversity and host interactions through global metagenomics.</title>
        <authorList>
            <person name="Schulz F."/>
            <person name="Roux S."/>
            <person name="Paez-Espino D."/>
            <person name="Jungbluth S."/>
            <person name="Walsh D.A."/>
            <person name="Denef V.J."/>
            <person name="McMahon K.D."/>
            <person name="Konstantinidis K.T."/>
            <person name="Eloe-Fadrosh E.A."/>
            <person name="Kyrpides N.C."/>
            <person name="Woyke T."/>
        </authorList>
    </citation>
    <scope>NUCLEOTIDE SEQUENCE</scope>
    <source>
        <strain evidence="1">GVMAG-M-3300027708-39</strain>
    </source>
</reference>